<organism evidence="1 2">
    <name type="scientific">candidate division MSBL1 archaeon SCGC-AAA259E19</name>
    <dbReference type="NCBI Taxonomy" id="1698264"/>
    <lineage>
        <taxon>Archaea</taxon>
        <taxon>Methanobacteriati</taxon>
        <taxon>Methanobacteriota</taxon>
        <taxon>candidate division MSBL1</taxon>
    </lineage>
</organism>
<keyword evidence="2" id="KW-1185">Reference proteome</keyword>
<dbReference type="Pfam" id="PF10865">
    <property type="entry name" value="DUF2703"/>
    <property type="match status" value="1"/>
</dbReference>
<sequence length="148" mass="16496">MQDSKGKLKIKWQRLLSDGETCERCQSTEREVEKAVRKLKETLPRLGIKVKLEKEKLTEEEFKKNPKASNRIFIGDKPLEELIGANVGGSKCCDVCGEEECRTVIIGGEEHEVVPSQTIINAALNAAQDQLPTDNCCTSPREEDTCCS</sequence>
<evidence type="ECO:0008006" key="3">
    <source>
        <dbReference type="Google" id="ProtNLM"/>
    </source>
</evidence>
<evidence type="ECO:0000313" key="2">
    <source>
        <dbReference type="Proteomes" id="UP000070284"/>
    </source>
</evidence>
<dbReference type="InterPro" id="IPR021219">
    <property type="entry name" value="DUF2703"/>
</dbReference>
<evidence type="ECO:0000313" key="1">
    <source>
        <dbReference type="EMBL" id="KXA92168.1"/>
    </source>
</evidence>
<proteinExistence type="predicted"/>
<dbReference type="EMBL" id="LHXO01000180">
    <property type="protein sequence ID" value="KXA92168.1"/>
    <property type="molecule type" value="Genomic_DNA"/>
</dbReference>
<comment type="caution">
    <text evidence="1">The sequence shown here is derived from an EMBL/GenBank/DDBJ whole genome shotgun (WGS) entry which is preliminary data.</text>
</comment>
<reference evidence="1 2" key="1">
    <citation type="journal article" date="2016" name="Sci. Rep.">
        <title>Metabolic traits of an uncultured archaeal lineage -MSBL1- from brine pools of the Red Sea.</title>
        <authorList>
            <person name="Mwirichia R."/>
            <person name="Alam I."/>
            <person name="Rashid M."/>
            <person name="Vinu M."/>
            <person name="Ba-Alawi W."/>
            <person name="Anthony Kamau A."/>
            <person name="Kamanda Ngugi D."/>
            <person name="Goker M."/>
            <person name="Klenk H.P."/>
            <person name="Bajic V."/>
            <person name="Stingl U."/>
        </authorList>
    </citation>
    <scope>NUCLEOTIDE SEQUENCE [LARGE SCALE GENOMIC DNA]</scope>
    <source>
        <strain evidence="1">SCGC-AAA259E19</strain>
    </source>
</reference>
<accession>A0A133UDB2</accession>
<dbReference type="Proteomes" id="UP000070284">
    <property type="component" value="Unassembled WGS sequence"/>
</dbReference>
<gene>
    <name evidence="1" type="ORF">AKJ65_07955</name>
</gene>
<name>A0A133UDB2_9EURY</name>
<dbReference type="AlphaFoldDB" id="A0A133UDB2"/>
<protein>
    <recommendedName>
        <fullName evidence="3">Heavy metal sensor signal transduction histidine kinase</fullName>
    </recommendedName>
</protein>